<dbReference type="Proteomes" id="UP000035760">
    <property type="component" value="Unassembled WGS sequence"/>
</dbReference>
<dbReference type="Pfam" id="PF14706">
    <property type="entry name" value="Tnp_DNA_bind"/>
    <property type="match status" value="1"/>
</dbReference>
<dbReference type="InterPro" id="IPR014735">
    <property type="entry name" value="Transposase_Tn5-like_N"/>
</dbReference>
<dbReference type="Gene3D" id="1.10.246.40">
    <property type="entry name" value="Tn5 transposase, domain 1"/>
    <property type="match status" value="1"/>
</dbReference>
<reference evidence="2" key="1">
    <citation type="submission" date="2013-07" db="EMBL/GenBank/DDBJ databases">
        <authorList>
            <person name="McIlroy S."/>
        </authorList>
    </citation>
    <scope>NUCLEOTIDE SEQUENCE [LARGE SCALE GENOMIC DNA]</scope>
    <source>
        <strain evidence="2">Run_A_D11</strain>
    </source>
</reference>
<dbReference type="InterPro" id="IPR038215">
    <property type="entry name" value="TN5-like_N_sf"/>
</dbReference>
<evidence type="ECO:0000313" key="2">
    <source>
        <dbReference type="EMBL" id="CDI02624.1"/>
    </source>
</evidence>
<accession>W6M7Q7</accession>
<proteinExistence type="predicted"/>
<dbReference type="InterPro" id="IPR012337">
    <property type="entry name" value="RNaseH-like_sf"/>
</dbReference>
<evidence type="ECO:0000313" key="3">
    <source>
        <dbReference type="Proteomes" id="UP000035760"/>
    </source>
</evidence>
<comment type="caution">
    <text evidence="2">The sequence shown here is derived from an EMBL/GenBank/DDBJ whole genome shotgun (WGS) entry which is preliminary data.</text>
</comment>
<protein>
    <recommendedName>
        <fullName evidence="1">Transposase Tn5-like N-terminal domain-containing protein</fullName>
    </recommendedName>
</protein>
<gene>
    <name evidence="2" type="ORF">BN873_330101</name>
</gene>
<name>W6M7Q7_9GAMM</name>
<dbReference type="Gene3D" id="3.90.350.10">
    <property type="entry name" value="Transposase Inhibitor Protein From Tn5, Chain A, domain 1"/>
    <property type="match status" value="1"/>
</dbReference>
<dbReference type="EMBL" id="CBTJ020000040">
    <property type="protein sequence ID" value="CDI02624.1"/>
    <property type="molecule type" value="Genomic_DNA"/>
</dbReference>
<feature type="domain" description="Transposase Tn5-like N-terminal" evidence="1">
    <location>
        <begin position="16"/>
        <end position="64"/>
    </location>
</feature>
<dbReference type="AlphaFoldDB" id="W6M7Q7"/>
<reference evidence="2" key="2">
    <citation type="submission" date="2014-03" db="EMBL/GenBank/DDBJ databases">
        <title>Candidatus Competibacter-lineage genomes retrieved from metagenomes reveal functional metabolic diversity.</title>
        <authorList>
            <person name="McIlroy S.J."/>
            <person name="Albertsen M."/>
            <person name="Andresen E.K."/>
            <person name="Saunders A.M."/>
            <person name="Kristiansen R."/>
            <person name="Stokholm-Bjerregaard M."/>
            <person name="Nielsen K.L."/>
            <person name="Nielsen P.H."/>
        </authorList>
    </citation>
    <scope>NUCLEOTIDE SEQUENCE</scope>
    <source>
        <strain evidence="2">Run_A_D11</strain>
    </source>
</reference>
<evidence type="ECO:0000259" key="1">
    <source>
        <dbReference type="Pfam" id="PF14706"/>
    </source>
</evidence>
<dbReference type="OrthoDB" id="6448153at2"/>
<dbReference type="STRING" id="1400863.BN873_330101"/>
<dbReference type="SUPFAM" id="SSF53098">
    <property type="entry name" value="Ribonuclease H-like"/>
    <property type="match status" value="1"/>
</dbReference>
<dbReference type="RefSeq" id="WP_048672970.1">
    <property type="nucleotide sequence ID" value="NZ_CBTJ020000040.1"/>
</dbReference>
<keyword evidence="3" id="KW-1185">Reference proteome</keyword>
<organism evidence="2 3">
    <name type="scientific">Candidatus Competibacter denitrificans Run_A_D11</name>
    <dbReference type="NCBI Taxonomy" id="1400863"/>
    <lineage>
        <taxon>Bacteria</taxon>
        <taxon>Pseudomonadati</taxon>
        <taxon>Pseudomonadota</taxon>
        <taxon>Gammaproteobacteria</taxon>
        <taxon>Candidatus Competibacteraceae</taxon>
        <taxon>Candidatus Competibacter</taxon>
    </lineage>
</organism>
<sequence length="143" mass="15813">MEYLRNRDELGIRRTGGVELGDARRTKRLIRLMEGLWAHPSGHIPVASGGFAQTKAAYRLLENPVLEWREILEVHTQRTVERIAGQAVALCIQDTTALDFTSQPGIAGLGRLSYGVCQIFCVNAVLVSGVRVASGPRIEWRSD</sequence>